<proteinExistence type="predicted"/>
<organism evidence="1 2">
    <name type="scientific">Sulfitobacter aestuariivivens</name>
    <dbReference type="NCBI Taxonomy" id="2766981"/>
    <lineage>
        <taxon>Bacteria</taxon>
        <taxon>Pseudomonadati</taxon>
        <taxon>Pseudomonadota</taxon>
        <taxon>Alphaproteobacteria</taxon>
        <taxon>Rhodobacterales</taxon>
        <taxon>Roseobacteraceae</taxon>
        <taxon>Sulfitobacter</taxon>
    </lineage>
</organism>
<accession>A0A927D530</accession>
<protein>
    <submittedName>
        <fullName evidence="1">Uncharacterized protein</fullName>
    </submittedName>
</protein>
<comment type="caution">
    <text evidence="1">The sequence shown here is derived from an EMBL/GenBank/DDBJ whole genome shotgun (WGS) entry which is preliminary data.</text>
</comment>
<gene>
    <name evidence="1" type="ORF">H9Q16_10625</name>
</gene>
<dbReference type="RefSeq" id="WP_191075411.1">
    <property type="nucleotide sequence ID" value="NZ_JACTAG010000002.1"/>
</dbReference>
<dbReference type="AlphaFoldDB" id="A0A927D530"/>
<sequence length="383" mass="39343">MRPISEDAAVLSIGIIALLVGAIAMGGGGDDDVEFEEVPVTPEPEDDAVNTGNSDAEALSLVAADRADGSVVDSQSVVAQGPTFDEEDERDYIVRPYATGASEFDIGYDPDISFRLDLVTDISSANVGLNTDIGSHHQEVDVNHEQSLAADGAVISETTITPIYAGATDITYEVTPDQIGQHAAFIDLSNPGHTLNFEFGAGLTGNLHMFTEATTYDGANSGTGTEQTMYLIHTPDSVTGLTEAEARDIIAGDGATEDGMTLVAEIYLGGDTLTIAGNDIVVRDFMNETPTISSNVAFTSTEPLAVSQINGVTDGGTTGDTGGVPLVDTTGGDTTGGGTGNPLITDLINGDLANPGGLTAEELAELDAILQGLGVTNPLALGF</sequence>
<reference evidence="1" key="1">
    <citation type="submission" date="2020-08" db="EMBL/GenBank/DDBJ databases">
        <title>Sulfitobacter aestuariivivens sp. nov., isolated from a tidal flat.</title>
        <authorList>
            <person name="Park S."/>
            <person name="Yoon J.-H."/>
        </authorList>
    </citation>
    <scope>NUCLEOTIDE SEQUENCE</scope>
    <source>
        <strain evidence="1">TSTF-M16</strain>
    </source>
</reference>
<evidence type="ECO:0000313" key="2">
    <source>
        <dbReference type="Proteomes" id="UP000635142"/>
    </source>
</evidence>
<evidence type="ECO:0000313" key="1">
    <source>
        <dbReference type="EMBL" id="MBD3664378.1"/>
    </source>
</evidence>
<keyword evidence="2" id="KW-1185">Reference proteome</keyword>
<dbReference type="EMBL" id="JACTAG010000002">
    <property type="protein sequence ID" value="MBD3664378.1"/>
    <property type="molecule type" value="Genomic_DNA"/>
</dbReference>
<name>A0A927D530_9RHOB</name>
<dbReference type="Proteomes" id="UP000635142">
    <property type="component" value="Unassembled WGS sequence"/>
</dbReference>